<evidence type="ECO:0000256" key="14">
    <source>
        <dbReference type="ARBA" id="ARBA00023098"/>
    </source>
</evidence>
<keyword evidence="6 21" id="KW-0812">Transmembrane</keyword>
<evidence type="ECO:0000256" key="22">
    <source>
        <dbReference type="SAM" id="MobiDB-lite"/>
    </source>
</evidence>
<dbReference type="InterPro" id="IPR014710">
    <property type="entry name" value="RmlC-like_jellyroll"/>
</dbReference>
<dbReference type="GO" id="GO:0004375">
    <property type="term" value="F:glycine dehydrogenase (decarboxylating) activity"/>
    <property type="evidence" value="ECO:0007669"/>
    <property type="project" value="UniProtKB-EC"/>
</dbReference>
<protein>
    <recommendedName>
        <fullName evidence="5 21">Lysophospholipase NTE1</fullName>
        <ecNumber evidence="21">3.1.1.5</ecNumber>
    </recommendedName>
    <alternativeName>
        <fullName evidence="21">Intracellular phospholipase B</fullName>
    </alternativeName>
</protein>
<dbReference type="InterPro" id="IPR020581">
    <property type="entry name" value="GDC_P"/>
</dbReference>
<evidence type="ECO:0000256" key="7">
    <source>
        <dbReference type="ARBA" id="ARBA00022737"/>
    </source>
</evidence>
<evidence type="ECO:0000259" key="24">
    <source>
        <dbReference type="PROSITE" id="PS51635"/>
    </source>
</evidence>
<dbReference type="GO" id="GO:0005789">
    <property type="term" value="C:endoplasmic reticulum membrane"/>
    <property type="evidence" value="ECO:0007669"/>
    <property type="project" value="UniProtKB-SubCell"/>
</dbReference>
<dbReference type="Pfam" id="PF01734">
    <property type="entry name" value="Patatin"/>
    <property type="match status" value="1"/>
</dbReference>
<feature type="compositionally biased region" description="Polar residues" evidence="22">
    <location>
        <begin position="538"/>
        <end position="560"/>
    </location>
</feature>
<evidence type="ECO:0000256" key="8">
    <source>
        <dbReference type="ARBA" id="ARBA00022801"/>
    </source>
</evidence>
<evidence type="ECO:0000256" key="17">
    <source>
        <dbReference type="ARBA" id="ARBA00049026"/>
    </source>
</evidence>
<feature type="active site" description="Nucleophile" evidence="20">
    <location>
        <position position="1250"/>
    </location>
</feature>
<evidence type="ECO:0000259" key="23">
    <source>
        <dbReference type="PROSITE" id="PS50042"/>
    </source>
</evidence>
<evidence type="ECO:0000256" key="11">
    <source>
        <dbReference type="ARBA" id="ARBA00022963"/>
    </source>
</evidence>
<evidence type="ECO:0000256" key="12">
    <source>
        <dbReference type="ARBA" id="ARBA00022989"/>
    </source>
</evidence>
<dbReference type="InterPro" id="IPR000595">
    <property type="entry name" value="cNMP-bd_dom"/>
</dbReference>
<feature type="transmembrane region" description="Helical" evidence="21">
    <location>
        <begin position="50"/>
        <end position="69"/>
    </location>
</feature>
<keyword evidence="9 21" id="KW-0256">Endoplasmic reticulum</keyword>
<evidence type="ECO:0000256" key="18">
    <source>
        <dbReference type="ARBA" id="ARBA00049531"/>
    </source>
</evidence>
<dbReference type="GO" id="GO:0030170">
    <property type="term" value="F:pyridoxal phosphate binding"/>
    <property type="evidence" value="ECO:0007669"/>
    <property type="project" value="TreeGrafter"/>
</dbReference>
<dbReference type="Pfam" id="PF00027">
    <property type="entry name" value="cNMP_binding"/>
    <property type="match status" value="1"/>
</dbReference>
<dbReference type="Gene3D" id="3.40.640.10">
    <property type="entry name" value="Type I PLP-dependent aspartate aminotransferase-like (Major domain)"/>
    <property type="match status" value="2"/>
</dbReference>
<comment type="catalytic activity">
    <reaction evidence="17">
        <text>N(6)-[(R)-lipoyl]-L-lysyl-[glycine-cleavage complex H protein] + glycine + H(+) = N(6)-[(R)-S(8)-aminomethyldihydrolipoyl]-L-lysyl-[glycine-cleavage complex H protein] + CO2</text>
        <dbReference type="Rhea" id="RHEA:24304"/>
        <dbReference type="Rhea" id="RHEA-COMP:10494"/>
        <dbReference type="Rhea" id="RHEA-COMP:10495"/>
        <dbReference type="ChEBI" id="CHEBI:15378"/>
        <dbReference type="ChEBI" id="CHEBI:16526"/>
        <dbReference type="ChEBI" id="CHEBI:57305"/>
        <dbReference type="ChEBI" id="CHEBI:83099"/>
        <dbReference type="ChEBI" id="CHEBI:83143"/>
        <dbReference type="EC" id="1.4.4.2"/>
    </reaction>
</comment>
<dbReference type="SUPFAM" id="SSF51206">
    <property type="entry name" value="cAMP-binding domain-like"/>
    <property type="match status" value="3"/>
</dbReference>
<dbReference type="GO" id="GO:0005739">
    <property type="term" value="C:mitochondrion"/>
    <property type="evidence" value="ECO:0007669"/>
    <property type="project" value="TreeGrafter"/>
</dbReference>
<dbReference type="SMART" id="SM00100">
    <property type="entry name" value="cNMP"/>
    <property type="match status" value="2"/>
</dbReference>
<dbReference type="PROSITE" id="PS50042">
    <property type="entry name" value="CNMP_BINDING_3"/>
    <property type="match status" value="2"/>
</dbReference>
<feature type="region of interest" description="Disordered" evidence="22">
    <location>
        <begin position="272"/>
        <end position="366"/>
    </location>
</feature>
<feature type="domain" description="Cyclic nucleotide-binding" evidence="23">
    <location>
        <begin position="838"/>
        <end position="940"/>
    </location>
</feature>
<dbReference type="InterPro" id="IPR056556">
    <property type="entry name" value="NTE1_P-loop_dom"/>
</dbReference>
<dbReference type="CDD" id="cd00038">
    <property type="entry name" value="CAP_ED"/>
    <property type="match status" value="2"/>
</dbReference>
<keyword evidence="26" id="KW-1185">Reference proteome</keyword>
<dbReference type="Pfam" id="PF02347">
    <property type="entry name" value="GDC-P"/>
    <property type="match status" value="2"/>
</dbReference>
<dbReference type="InterPro" id="IPR015421">
    <property type="entry name" value="PyrdxlP-dep_Trfase_major"/>
</dbReference>
<proteinExistence type="inferred from homology"/>
<comment type="subcellular location">
    <subcellularLocation>
        <location evidence="2">Endoplasmic reticulum membrane</location>
        <topology evidence="2">Multi-pass membrane protein</topology>
    </subcellularLocation>
</comment>
<feature type="domain" description="Cyclic nucleotide-binding" evidence="23">
    <location>
        <begin position="687"/>
        <end position="781"/>
    </location>
</feature>
<comment type="similarity">
    <text evidence="4">Belongs to the GcvP family.</text>
</comment>
<dbReference type="InterPro" id="IPR015422">
    <property type="entry name" value="PyrdxlP-dep_Trfase_small"/>
</dbReference>
<comment type="catalytic activity">
    <reaction evidence="18 21">
        <text>a 1-acyl-sn-glycero-3-phosphocholine + H2O = sn-glycerol 3-phosphocholine + a fatty acid + H(+)</text>
        <dbReference type="Rhea" id="RHEA:15177"/>
        <dbReference type="ChEBI" id="CHEBI:15377"/>
        <dbReference type="ChEBI" id="CHEBI:15378"/>
        <dbReference type="ChEBI" id="CHEBI:16870"/>
        <dbReference type="ChEBI" id="CHEBI:28868"/>
        <dbReference type="ChEBI" id="CHEBI:58168"/>
        <dbReference type="EC" id="3.1.1.5"/>
    </reaction>
</comment>
<organism evidence="25 26">
    <name type="scientific">Curvularia clavata</name>
    <dbReference type="NCBI Taxonomy" id="95742"/>
    <lineage>
        <taxon>Eukaryota</taxon>
        <taxon>Fungi</taxon>
        <taxon>Dikarya</taxon>
        <taxon>Ascomycota</taxon>
        <taxon>Pezizomycotina</taxon>
        <taxon>Dothideomycetes</taxon>
        <taxon>Pleosporomycetidae</taxon>
        <taxon>Pleosporales</taxon>
        <taxon>Pleosporineae</taxon>
        <taxon>Pleosporaceae</taxon>
        <taxon>Curvularia</taxon>
    </lineage>
</organism>
<dbReference type="CDD" id="cd00613">
    <property type="entry name" value="GDC-P"/>
    <property type="match status" value="2"/>
</dbReference>
<keyword evidence="12 21" id="KW-1133">Transmembrane helix</keyword>
<comment type="cofactor">
    <cofactor evidence="1 19">
        <name>pyridoxal 5'-phosphate</name>
        <dbReference type="ChEBI" id="CHEBI:597326"/>
    </cofactor>
</comment>
<dbReference type="FunFam" id="3.40.1090.10:FF:000007">
    <property type="entry name" value="Lysophospholipase NTE1"/>
    <property type="match status" value="1"/>
</dbReference>
<evidence type="ECO:0000256" key="4">
    <source>
        <dbReference type="ARBA" id="ARBA00010756"/>
    </source>
</evidence>
<dbReference type="EC" id="3.1.1.5" evidence="21"/>
<dbReference type="Pfam" id="PF24179">
    <property type="entry name" value="NTE_Ploop"/>
    <property type="match status" value="1"/>
</dbReference>
<keyword evidence="7" id="KW-0677">Repeat</keyword>
<dbReference type="VEuPathDB" id="FungiDB:yc1106_01092"/>
<dbReference type="FunFam" id="3.40.1090.10:FF:000018">
    <property type="entry name" value="Lysophospholipase NTE1"/>
    <property type="match status" value="1"/>
</dbReference>
<dbReference type="GO" id="GO:0004622">
    <property type="term" value="F:phosphatidylcholine lysophospholipase activity"/>
    <property type="evidence" value="ECO:0007669"/>
    <property type="project" value="UniProtKB-EC"/>
</dbReference>
<dbReference type="Pfam" id="PF21478">
    <property type="entry name" value="GcvP2_C"/>
    <property type="match status" value="1"/>
</dbReference>
<dbReference type="NCBIfam" id="TIGR00461">
    <property type="entry name" value="gcvP"/>
    <property type="match status" value="1"/>
</dbReference>
<keyword evidence="15 21" id="KW-0472">Membrane</keyword>
<keyword evidence="14 20" id="KW-0443">Lipid metabolism</keyword>
<dbReference type="PANTHER" id="PTHR11773">
    <property type="entry name" value="GLYCINE DEHYDROGENASE, DECARBOXYLATING"/>
    <property type="match status" value="1"/>
</dbReference>
<dbReference type="FunFam" id="3.40.640.10:FF:000007">
    <property type="entry name" value="glycine dehydrogenase (Decarboxylating), mitochondrial"/>
    <property type="match status" value="1"/>
</dbReference>
<feature type="region of interest" description="Disordered" evidence="22">
    <location>
        <begin position="514"/>
        <end position="590"/>
    </location>
</feature>
<accession>A0A9Q8Z4I8</accession>
<feature type="short sequence motif" description="DGA/G" evidence="20">
    <location>
        <begin position="1368"/>
        <end position="1370"/>
    </location>
</feature>
<sequence length="2564" mass="281312">MSSMAAPATAASQALAEASKAAVSSAAEALSTSIMSVKVADGPRPSNFGLLGRVILSVFSVLPTVLYWVTYTLPAWLFTLFSMSLTFTMNFTTLMLVVVFVVSTISYFVRYRYMTMYARLPPEPQREEPQVEVFPDSAESDSKRGLSNYLDEFLSAIKVFGYLERPVFHELTRTMQTRRLAAGETILLEEEKGFCLVVDGLVQIFVKSNRAESDSDEDEMGDSSSSSSAQQGHRQGYQLLTEVKNGAPMSSLFSILSLFTEDVKLRHDEDDLADASLPTSPRGQTIPPMSRTNSFALDSSRPPTPREVPESKLRHRRTSTLNSPTAGGRLESVPPLSLDMDGFGDERLKKPKARRSPSRNTKIKSSHPDIVARATVDTTIAIIPATAFRRLTRIYPKATAHIVQVILTRLQRVTLATSHEYLSLTNEVLRTEKLMNKYTTYDLPGFLRDAPLERLKEKFAKETERIGSDEGMKGIALHNPGAGRRNRSSVSLRRGTAAQARLAAARGATLDAGPKMLPVITSPEQGPRNDRISAGDLLTNSQLPRGTGRSGRNSFSQPYQQDRRDARTPLDASSFNPFASPSLRPKTLHRQESIDEATVFRESILGCMFKAIGLTNPENPMPRPTASVEQSPQLVSFDASRQKAVFTNAFGFIDPYAASRDGDTESVASASGISNMSAAGSHNIVEELVNDVEIVFFPKDSVLVEQGERNPGLYYVIDGFLDVSVLVEEETPDNSTLGNLPNGPGYTEDDLFGAPLRPVSSNTPSRSGVENMKKKRSRRSLFMTKPGGLAGYLGTISSNRSFVDVTAKTDVYVGFLPRPAIERIVERYPVVLLTMAKRLTTLLPRLVQHIDFALEWVQVNAGQVIYNQGDESDAIYIVLNGRLRAIRDAENNDVKVIGEYGQGDSVGELEVLTESSRPGSLHAIRDTELAKFPKTLFNSLALEHPGITIKISKIIASRMRALVDDPLHEQSKERSGKATRANVSSTINLRTVTVLPVSAGIPVVDFGSRLVNALTQIGLPQGVVSLNQAAILNHLGRHAFSRMGKLKLSQYLADLEERYGMVIYIADTPVKSPWTQTCINQADCILLVGLAESSPNIGEYERFLLTTKTTARKELVLLHSERYCASGLTRKWLRNRPWINGSHHHIQMSFRATSEPVHHAGRRFGNALKQRVQVIQAEIQKYTSRKVRQTPLYSADTPFKGDFHRLARRLCGRSVGLVLGGGGARGIAHIGIIRALEEAGIPIDIVGGTSIGSFIGALYAWDADVVPMYGRAKKFSGRMGSMWRFALDLTYPSVSYTTGHEFNRGIFKTFGNSQIEDFWLEFYCNTTNISKSRSEVHTSGYVWRYVRASMSLAGLLPPLCDDGNMLLDGGYVDNLTVAHMKSLGADIIFAVDVGSLDDNAPQAFGDSLSGFWATFNRWNPFSSFPNPPTLSEIQSRLAYVSSIDALERAKNTPGCRYMRPPIDPYGTLDFAKFDEIYEVGYKYGKEYLAQLREQGVLPVTEETEKEKNLPQLSRPQLAGSSSRVVAYQTHQSLQKRAFQHATTSQAAAAAAVEAAEDVFDTPPQQTASAKPFEALDTFPRRHIGPSAETAEAMLKALDPPVSSLDEFVEQVIPADILSGRELKIGKLSQHQDNQWQNNGVPESVFLNNAKQIMDQNKPGTSLIGQGYYGTKVPEVIKRNVLENPAWYTSYTPYQPEISQGRLESLLNFQTMVSDLTGLSIANASVLDEPTAAAEAMTMSMGMMPLSKQKNKNKVFLVSEKCHPQTLAVLQSRAEGFGIKIEVADVLKDNSKRVEEIGQDLVGVLAQYPDTDGGVNDFRGLSEKVHKTGALFSVATDLLALTLLTPPGEFGADIAFGNAQRFGVPLGFGGPHAAFFACDEKYKRKIPGRLIGLSKDRLGNPAARLALQTREQHIRREKATSNICTAQALLANMSAMYGVYHGPNGLTAIAKQVVAKARLIQQAIVDNGFKTGQRGKMDNAPVLFDTFVVETGDKTDGIIAELEKKELLVRRIDDAHIGISVDETTTAQTITNLLGAFRKFGKGDQTSFSEPVDTELPAPFKRTSPFMTHPVFNSHHSETELLRYINHLASKDLSLVHSMIPLGSCTMKLNATAEMAPVSFDTVSNLHPFLPLERAKGYTEMIKQLEDDLADITGFHSVSLQPNSGAQGEFTGLRVIRKYLEQQPGKKRDICLIPVSAHGTNPASAAMCGMRVVPVKCDQATGNLDMADLKAKCEKHSEELGAFMVTYPSTFGVFEPNVKEACDLIHQHGGQVYMDGANMNAQIGLCSPGEIGADVCHLNLHKTFCIPHGGGGPGVGPIGVKEHLSPFLPGHLRGETGGEQAIHPVSGAPWGSASILPISWAYIKMMGAVGLTQATKITLLNANYILSRLKPHYPILYTNDQGRCAHEFILDVRGFKATAGVEAIDIAKRLQDYGFHAPTMSWPVANTLMIEPTESESKAELDRFCDALISIRQEIKEIEDGKQPQERNVLKMSPHTQQDLITAEWDRSYSREKAAYPLSYLKAKKFWPSVARLDDAYGDTNLFCTCAPVEGEESDITGAAAPNPT</sequence>
<evidence type="ECO:0000256" key="10">
    <source>
        <dbReference type="ARBA" id="ARBA00022898"/>
    </source>
</evidence>
<feature type="short sequence motif" description="GXGXXG" evidence="20">
    <location>
        <begin position="1221"/>
        <end position="1226"/>
    </location>
</feature>
<evidence type="ECO:0000256" key="1">
    <source>
        <dbReference type="ARBA" id="ARBA00001933"/>
    </source>
</evidence>
<dbReference type="GO" id="GO:0046470">
    <property type="term" value="P:phosphatidylcholine metabolic process"/>
    <property type="evidence" value="ECO:0007669"/>
    <property type="project" value="InterPro"/>
</dbReference>
<keyword evidence="10 19" id="KW-0663">Pyridoxal phosphate</keyword>
<dbReference type="PROSITE" id="PS01237">
    <property type="entry name" value="UPF0028"/>
    <property type="match status" value="1"/>
</dbReference>
<evidence type="ECO:0000256" key="9">
    <source>
        <dbReference type="ARBA" id="ARBA00022824"/>
    </source>
</evidence>
<evidence type="ECO:0000256" key="19">
    <source>
        <dbReference type="PIRSR" id="PIRSR603437-50"/>
    </source>
</evidence>
<evidence type="ECO:0000256" key="3">
    <source>
        <dbReference type="ARBA" id="ARBA00006636"/>
    </source>
</evidence>
<dbReference type="InterPro" id="IPR018490">
    <property type="entry name" value="cNMP-bd_dom_sf"/>
</dbReference>
<dbReference type="InterPro" id="IPR049316">
    <property type="entry name" value="GDC-P_C"/>
</dbReference>
<dbReference type="PROSITE" id="PS51635">
    <property type="entry name" value="PNPLA"/>
    <property type="match status" value="1"/>
</dbReference>
<dbReference type="SUPFAM" id="SSF52151">
    <property type="entry name" value="FabD/lysophospholipase-like"/>
    <property type="match status" value="1"/>
</dbReference>
<dbReference type="OrthoDB" id="421051at2759"/>
<dbReference type="Gene3D" id="3.90.1150.10">
    <property type="entry name" value="Aspartate Aminotransferase, domain 1"/>
    <property type="match status" value="2"/>
</dbReference>
<dbReference type="Gene3D" id="3.40.1090.10">
    <property type="entry name" value="Cytosolic phospholipase A2 catalytic domain"/>
    <property type="match status" value="2"/>
</dbReference>
<evidence type="ECO:0000256" key="15">
    <source>
        <dbReference type="ARBA" id="ARBA00023136"/>
    </source>
</evidence>
<gene>
    <name evidence="25" type="ORF">yc1106_01092</name>
</gene>
<dbReference type="Proteomes" id="UP001056012">
    <property type="component" value="Chromosome 1"/>
</dbReference>
<dbReference type="FunFam" id="3.90.1150.10:FF:000007">
    <property type="entry name" value="Glycine dehydrogenase (decarboxylating), mitochondrial"/>
    <property type="match status" value="1"/>
</dbReference>
<feature type="compositionally biased region" description="Basic residues" evidence="22">
    <location>
        <begin position="349"/>
        <end position="365"/>
    </location>
</feature>
<evidence type="ECO:0000313" key="26">
    <source>
        <dbReference type="Proteomes" id="UP001056012"/>
    </source>
</evidence>
<dbReference type="EMBL" id="CP089274">
    <property type="protein sequence ID" value="USP73818.1"/>
    <property type="molecule type" value="Genomic_DNA"/>
</dbReference>
<dbReference type="PANTHER" id="PTHR11773:SF1">
    <property type="entry name" value="GLYCINE DEHYDROGENASE (DECARBOXYLATING), MITOCHONDRIAL"/>
    <property type="match status" value="1"/>
</dbReference>
<feature type="region of interest" description="Disordered" evidence="22">
    <location>
        <begin position="210"/>
        <end position="234"/>
    </location>
</feature>
<dbReference type="InterPro" id="IPR049315">
    <property type="entry name" value="GDC-P_N"/>
</dbReference>
<feature type="transmembrane region" description="Helical" evidence="21">
    <location>
        <begin position="76"/>
        <end position="109"/>
    </location>
</feature>
<evidence type="ECO:0000256" key="16">
    <source>
        <dbReference type="ARBA" id="ARBA00024965"/>
    </source>
</evidence>
<evidence type="ECO:0000313" key="25">
    <source>
        <dbReference type="EMBL" id="USP73818.1"/>
    </source>
</evidence>
<evidence type="ECO:0000256" key="21">
    <source>
        <dbReference type="RuleBase" id="RU362043"/>
    </source>
</evidence>
<evidence type="ECO:0000256" key="5">
    <source>
        <dbReference type="ARBA" id="ARBA00018317"/>
    </source>
</evidence>
<keyword evidence="8 20" id="KW-0378">Hydrolase</keyword>
<dbReference type="GO" id="GO:0005960">
    <property type="term" value="C:glycine cleavage complex"/>
    <property type="evidence" value="ECO:0007669"/>
    <property type="project" value="TreeGrafter"/>
</dbReference>
<feature type="short sequence motif" description="GXSXG" evidence="20">
    <location>
        <begin position="1248"/>
        <end position="1252"/>
    </location>
</feature>
<keyword evidence="11 20" id="KW-0442">Lipid degradation</keyword>
<feature type="modified residue" description="N6-(pyridoxal phosphate)lysine" evidence="19">
    <location>
        <position position="2301"/>
    </location>
</feature>
<dbReference type="InterPro" id="IPR003437">
    <property type="entry name" value="GcvP"/>
</dbReference>
<feature type="region of interest" description="Disordered" evidence="22">
    <location>
        <begin position="471"/>
        <end position="490"/>
    </location>
</feature>
<dbReference type="GO" id="GO:0016042">
    <property type="term" value="P:lipid catabolic process"/>
    <property type="evidence" value="ECO:0007669"/>
    <property type="project" value="UniProtKB-UniRule"/>
</dbReference>
<comment type="similarity">
    <text evidence="3 21">Belongs to the NTE family.</text>
</comment>
<dbReference type="SUPFAM" id="SSF53383">
    <property type="entry name" value="PLP-dependent transferases"/>
    <property type="match status" value="2"/>
</dbReference>
<evidence type="ECO:0000256" key="6">
    <source>
        <dbReference type="ARBA" id="ARBA00022692"/>
    </source>
</evidence>
<evidence type="ECO:0000256" key="2">
    <source>
        <dbReference type="ARBA" id="ARBA00004477"/>
    </source>
</evidence>
<dbReference type="InterPro" id="IPR016035">
    <property type="entry name" value="Acyl_Trfase/lysoPLipase"/>
</dbReference>
<dbReference type="GO" id="GO:0016594">
    <property type="term" value="F:glycine binding"/>
    <property type="evidence" value="ECO:0007669"/>
    <property type="project" value="TreeGrafter"/>
</dbReference>
<dbReference type="FunFam" id="3.40.640.10:FF:000005">
    <property type="entry name" value="Glycine dehydrogenase (decarboxylating), mitochondrial"/>
    <property type="match status" value="1"/>
</dbReference>
<evidence type="ECO:0000256" key="20">
    <source>
        <dbReference type="PROSITE-ProRule" id="PRU01161"/>
    </source>
</evidence>
<comment type="function">
    <text evidence="16">Intracellular phospholipase B that catalyzes the double deacylation of phosphatidylcholine (PC) to glycerophosphocholine (GroPCho). Plays an important role in membrane lipid homeostasis. Responsible for the rapid PC turnover in response to inositol, elevated temperatures, or when choline is present in the growth medium.</text>
</comment>
<reference evidence="25" key="1">
    <citation type="submission" date="2021-12" db="EMBL/GenBank/DDBJ databases">
        <title>Curvularia clavata genome.</title>
        <authorList>
            <person name="Cao Y."/>
        </authorList>
    </citation>
    <scope>NUCLEOTIDE SEQUENCE</scope>
    <source>
        <strain evidence="25">Yc1106</strain>
    </source>
</reference>
<evidence type="ECO:0000256" key="13">
    <source>
        <dbReference type="ARBA" id="ARBA00023002"/>
    </source>
</evidence>
<keyword evidence="13" id="KW-0560">Oxidoreductase</keyword>
<dbReference type="Gene3D" id="2.60.120.10">
    <property type="entry name" value="Jelly Rolls"/>
    <property type="match status" value="3"/>
</dbReference>
<dbReference type="InterPro" id="IPR002641">
    <property type="entry name" value="PNPLA_dom"/>
</dbReference>
<dbReference type="InterPro" id="IPR015424">
    <property type="entry name" value="PyrdxlP-dep_Trfase"/>
</dbReference>
<dbReference type="InterPro" id="IPR001423">
    <property type="entry name" value="LysoPLipase_patatin_CS"/>
</dbReference>
<feature type="domain" description="PNPLA" evidence="24">
    <location>
        <begin position="1217"/>
        <end position="1381"/>
    </location>
</feature>
<name>A0A9Q8Z4I8_CURCL</name>
<dbReference type="FunFam" id="2.60.120.10:FF:000062">
    <property type="entry name" value="Lysophospholipase NTE1"/>
    <property type="match status" value="1"/>
</dbReference>
<feature type="active site" description="Proton acceptor" evidence="20">
    <location>
        <position position="1368"/>
    </location>
</feature>
<dbReference type="GO" id="GO:0019464">
    <property type="term" value="P:glycine decarboxylation via glycine cleavage system"/>
    <property type="evidence" value="ECO:0007669"/>
    <property type="project" value="TreeGrafter"/>
</dbReference>